<dbReference type="SUPFAM" id="SSF82649">
    <property type="entry name" value="SufE/NifU"/>
    <property type="match status" value="1"/>
</dbReference>
<dbReference type="RefSeq" id="WP_106603305.1">
    <property type="nucleotide sequence ID" value="NZ_PYGK01000007.1"/>
</dbReference>
<evidence type="ECO:0000313" key="3">
    <source>
        <dbReference type="EMBL" id="PSL28905.1"/>
    </source>
</evidence>
<dbReference type="InterPro" id="IPR003808">
    <property type="entry name" value="Fe-S_metab-assoc_dom"/>
</dbReference>
<comment type="caution">
    <text evidence="3">The sequence shown here is derived from an EMBL/GenBank/DDBJ whole genome shotgun (WGS) entry which is preliminary data.</text>
</comment>
<proteinExistence type="inferred from homology"/>
<reference evidence="3 4" key="1">
    <citation type="submission" date="2018-03" db="EMBL/GenBank/DDBJ databases">
        <title>Genomic Encyclopedia of Archaeal and Bacterial Type Strains, Phase II (KMG-II): from individual species to whole genera.</title>
        <authorList>
            <person name="Goeker M."/>
        </authorList>
    </citation>
    <scope>NUCLEOTIDE SEQUENCE [LARGE SCALE GENOMIC DNA]</scope>
    <source>
        <strain evidence="3 4">DSM 18107</strain>
    </source>
</reference>
<dbReference type="EMBL" id="PYGK01000007">
    <property type="protein sequence ID" value="PSL28905.1"/>
    <property type="molecule type" value="Genomic_DNA"/>
</dbReference>
<sequence>MTIKEKQDELISDFSFMENWMDKYEHIIQLGKELPLIDEKYKTPDHLIKGCQSQVWLHTDMQDGKLIFTADSDAVITKGLVSLMITVFSGHTPKEIAESEIYFIDAIGLSSHLSPTRSNGLLSMLKQVKLYAVAYEAKSQSQKNGKEL</sequence>
<dbReference type="AlphaFoldDB" id="A0A2P8G4T6"/>
<dbReference type="PANTHER" id="PTHR43597:SF5">
    <property type="entry name" value="SUFE-LIKE PROTEIN 2, CHLOROPLASTIC"/>
    <property type="match status" value="1"/>
</dbReference>
<evidence type="ECO:0000256" key="1">
    <source>
        <dbReference type="ARBA" id="ARBA00010282"/>
    </source>
</evidence>
<name>A0A2P8G4T6_9BACT</name>
<feature type="domain" description="Fe-S metabolism associated" evidence="2">
    <location>
        <begin position="12"/>
        <end position="129"/>
    </location>
</feature>
<dbReference type="Proteomes" id="UP000240978">
    <property type="component" value="Unassembled WGS sequence"/>
</dbReference>
<dbReference type="Gene3D" id="3.90.1010.10">
    <property type="match status" value="1"/>
</dbReference>
<evidence type="ECO:0000313" key="4">
    <source>
        <dbReference type="Proteomes" id="UP000240978"/>
    </source>
</evidence>
<keyword evidence="4" id="KW-1185">Reference proteome</keyword>
<dbReference type="PANTHER" id="PTHR43597">
    <property type="entry name" value="SULFUR ACCEPTOR PROTEIN CSDE"/>
    <property type="match status" value="1"/>
</dbReference>
<protein>
    <submittedName>
        <fullName evidence="3">Cysteine desulfuration protein SufE</fullName>
    </submittedName>
</protein>
<dbReference type="Pfam" id="PF02657">
    <property type="entry name" value="SufE"/>
    <property type="match status" value="1"/>
</dbReference>
<gene>
    <name evidence="3" type="ORF">CLV42_10751</name>
</gene>
<evidence type="ECO:0000259" key="2">
    <source>
        <dbReference type="Pfam" id="PF02657"/>
    </source>
</evidence>
<accession>A0A2P8G4T6</accession>
<dbReference type="OrthoDB" id="9799320at2"/>
<organism evidence="3 4">
    <name type="scientific">Chitinophaga ginsengisoli</name>
    <dbReference type="NCBI Taxonomy" id="363837"/>
    <lineage>
        <taxon>Bacteria</taxon>
        <taxon>Pseudomonadati</taxon>
        <taxon>Bacteroidota</taxon>
        <taxon>Chitinophagia</taxon>
        <taxon>Chitinophagales</taxon>
        <taxon>Chitinophagaceae</taxon>
        <taxon>Chitinophaga</taxon>
    </lineage>
</organism>
<comment type="similarity">
    <text evidence="1">Belongs to the SufE family.</text>
</comment>